<dbReference type="PANTHER" id="PTHR24567">
    <property type="entry name" value="CRP FAMILY TRANSCRIPTIONAL REGULATORY PROTEIN"/>
    <property type="match status" value="1"/>
</dbReference>
<evidence type="ECO:0000313" key="7">
    <source>
        <dbReference type="Proteomes" id="UP000177913"/>
    </source>
</evidence>
<dbReference type="CDD" id="cd00038">
    <property type="entry name" value="CAP_ED"/>
    <property type="match status" value="1"/>
</dbReference>
<evidence type="ECO:0000313" key="6">
    <source>
        <dbReference type="EMBL" id="OGK25179.1"/>
    </source>
</evidence>
<evidence type="ECO:0000259" key="4">
    <source>
        <dbReference type="PROSITE" id="PS50042"/>
    </source>
</evidence>
<dbReference type="InterPro" id="IPR000595">
    <property type="entry name" value="cNMP-bd_dom"/>
</dbReference>
<dbReference type="PANTHER" id="PTHR24567:SF26">
    <property type="entry name" value="REGULATORY PROTEIN YEIL"/>
    <property type="match status" value="1"/>
</dbReference>
<evidence type="ECO:0000256" key="3">
    <source>
        <dbReference type="ARBA" id="ARBA00023163"/>
    </source>
</evidence>
<dbReference type="EMBL" id="MFZO01000017">
    <property type="protein sequence ID" value="OGK25179.1"/>
    <property type="molecule type" value="Genomic_DNA"/>
</dbReference>
<dbReference type="PROSITE" id="PS51063">
    <property type="entry name" value="HTH_CRP_2"/>
    <property type="match status" value="1"/>
</dbReference>
<proteinExistence type="predicted"/>
<comment type="caution">
    <text evidence="6">The sequence shown here is derived from an EMBL/GenBank/DDBJ whole genome shotgun (WGS) entry which is preliminary data.</text>
</comment>
<dbReference type="Pfam" id="PF13545">
    <property type="entry name" value="HTH_Crp_2"/>
    <property type="match status" value="1"/>
</dbReference>
<dbReference type="AlphaFoldDB" id="A0A1F7H1P6"/>
<dbReference type="SUPFAM" id="SSF46785">
    <property type="entry name" value="Winged helix' DNA-binding domain"/>
    <property type="match status" value="1"/>
</dbReference>
<evidence type="ECO:0008006" key="8">
    <source>
        <dbReference type="Google" id="ProtNLM"/>
    </source>
</evidence>
<protein>
    <recommendedName>
        <fullName evidence="8">HTH crp-type domain-containing protein</fullName>
    </recommendedName>
</protein>
<feature type="domain" description="Cyclic nucleotide-binding" evidence="4">
    <location>
        <begin position="1"/>
        <end position="103"/>
    </location>
</feature>
<organism evidence="6 7">
    <name type="scientific">Candidatus Roizmanbacteria bacterium RIFCSPHIGHO2_02_FULL_38_11</name>
    <dbReference type="NCBI Taxonomy" id="1802039"/>
    <lineage>
        <taxon>Bacteria</taxon>
        <taxon>Candidatus Roizmaniibacteriota</taxon>
    </lineage>
</organism>
<dbReference type="Proteomes" id="UP000177913">
    <property type="component" value="Unassembled WGS sequence"/>
</dbReference>
<evidence type="ECO:0000259" key="5">
    <source>
        <dbReference type="PROSITE" id="PS51063"/>
    </source>
</evidence>
<dbReference type="InterPro" id="IPR036390">
    <property type="entry name" value="WH_DNA-bd_sf"/>
</dbReference>
<dbReference type="Pfam" id="PF00027">
    <property type="entry name" value="cNMP_binding"/>
    <property type="match status" value="1"/>
</dbReference>
<dbReference type="InterPro" id="IPR018490">
    <property type="entry name" value="cNMP-bd_dom_sf"/>
</dbReference>
<dbReference type="GO" id="GO:0003700">
    <property type="term" value="F:DNA-binding transcription factor activity"/>
    <property type="evidence" value="ECO:0007669"/>
    <property type="project" value="TreeGrafter"/>
</dbReference>
<accession>A0A1F7H1P6</accession>
<reference evidence="6 7" key="1">
    <citation type="journal article" date="2016" name="Nat. Commun.">
        <title>Thousands of microbial genomes shed light on interconnected biogeochemical processes in an aquifer system.</title>
        <authorList>
            <person name="Anantharaman K."/>
            <person name="Brown C.T."/>
            <person name="Hug L.A."/>
            <person name="Sharon I."/>
            <person name="Castelle C.J."/>
            <person name="Probst A.J."/>
            <person name="Thomas B.C."/>
            <person name="Singh A."/>
            <person name="Wilkins M.J."/>
            <person name="Karaoz U."/>
            <person name="Brodie E.L."/>
            <person name="Williams K.H."/>
            <person name="Hubbard S.S."/>
            <person name="Banfield J.F."/>
        </authorList>
    </citation>
    <scope>NUCLEOTIDE SEQUENCE [LARGE SCALE GENOMIC DNA]</scope>
</reference>
<keyword evidence="1" id="KW-0805">Transcription regulation</keyword>
<evidence type="ECO:0000256" key="1">
    <source>
        <dbReference type="ARBA" id="ARBA00023015"/>
    </source>
</evidence>
<dbReference type="SMART" id="SM00419">
    <property type="entry name" value="HTH_CRP"/>
    <property type="match status" value="1"/>
</dbReference>
<dbReference type="Gene3D" id="2.60.120.10">
    <property type="entry name" value="Jelly Rolls"/>
    <property type="match status" value="1"/>
</dbReference>
<dbReference type="GO" id="GO:0003677">
    <property type="term" value="F:DNA binding"/>
    <property type="evidence" value="ECO:0007669"/>
    <property type="project" value="UniProtKB-KW"/>
</dbReference>
<dbReference type="InterPro" id="IPR012318">
    <property type="entry name" value="HTH_CRP"/>
</dbReference>
<keyword evidence="3" id="KW-0804">Transcription</keyword>
<name>A0A1F7H1P6_9BACT</name>
<dbReference type="GO" id="GO:0005829">
    <property type="term" value="C:cytosol"/>
    <property type="evidence" value="ECO:0007669"/>
    <property type="project" value="TreeGrafter"/>
</dbReference>
<evidence type="ECO:0000256" key="2">
    <source>
        <dbReference type="ARBA" id="ARBA00023125"/>
    </source>
</evidence>
<sequence>MDDRLKKKIESFFSDYPLGFRKKGEMLIGLDGEPDSVFYLSKGYVREYAFSDQGVELTLHIFVPGSFFPMTLVLTNIKNRYYYEALTPIEVYAVPKDTMLKFLKREPGVVLDLARRVFLGMDKLLMRIEYLILGSAQKRVISTLLFLARHFGVRKNKDIQLQYLFTHRDIASFAGISRETASRELKKLLKKNLIAYEKRLITIKNSDLLKKQGVL</sequence>
<dbReference type="InterPro" id="IPR014710">
    <property type="entry name" value="RmlC-like_jellyroll"/>
</dbReference>
<feature type="domain" description="HTH crp-type" evidence="5">
    <location>
        <begin position="134"/>
        <end position="207"/>
    </location>
</feature>
<dbReference type="PROSITE" id="PS50042">
    <property type="entry name" value="CNMP_BINDING_3"/>
    <property type="match status" value="1"/>
</dbReference>
<dbReference type="SUPFAM" id="SSF51206">
    <property type="entry name" value="cAMP-binding domain-like"/>
    <property type="match status" value="1"/>
</dbReference>
<gene>
    <name evidence="6" type="ORF">A3C25_00310</name>
</gene>
<dbReference type="InterPro" id="IPR050397">
    <property type="entry name" value="Env_Response_Regulators"/>
</dbReference>
<keyword evidence="2" id="KW-0238">DNA-binding</keyword>